<dbReference type="PANTHER" id="PTHR31744:SF216">
    <property type="entry name" value="NAC TRANSCRIPTION FACTOR"/>
    <property type="match status" value="1"/>
</dbReference>
<dbReference type="GO" id="GO:0006355">
    <property type="term" value="P:regulation of DNA-templated transcription"/>
    <property type="evidence" value="ECO:0007669"/>
    <property type="project" value="InterPro"/>
</dbReference>
<evidence type="ECO:0000256" key="6">
    <source>
        <dbReference type="ARBA" id="ARBA00023125"/>
    </source>
</evidence>
<keyword evidence="14" id="KW-1185">Reference proteome</keyword>
<organism evidence="13 14">
    <name type="scientific">Vanilla planifolia</name>
    <name type="common">Vanilla</name>
    <dbReference type="NCBI Taxonomy" id="51239"/>
    <lineage>
        <taxon>Eukaryota</taxon>
        <taxon>Viridiplantae</taxon>
        <taxon>Streptophyta</taxon>
        <taxon>Embryophyta</taxon>
        <taxon>Tracheophyta</taxon>
        <taxon>Spermatophyta</taxon>
        <taxon>Magnoliopsida</taxon>
        <taxon>Liliopsida</taxon>
        <taxon>Asparagales</taxon>
        <taxon>Orchidaceae</taxon>
        <taxon>Vanilloideae</taxon>
        <taxon>Vanilleae</taxon>
        <taxon>Vanilla</taxon>
    </lineage>
</organism>
<reference evidence="13 14" key="1">
    <citation type="journal article" date="2020" name="Nat. Food">
        <title>A phased Vanilla planifolia genome enables genetic improvement of flavour and production.</title>
        <authorList>
            <person name="Hasing T."/>
            <person name="Tang H."/>
            <person name="Brym M."/>
            <person name="Khazi F."/>
            <person name="Huang T."/>
            <person name="Chambers A.H."/>
        </authorList>
    </citation>
    <scope>NUCLEOTIDE SEQUENCE [LARGE SCALE GENOMIC DNA]</scope>
    <source>
        <tissue evidence="13">Leaf</tissue>
    </source>
</reference>
<evidence type="ECO:0000256" key="2">
    <source>
        <dbReference type="ARBA" id="ARBA00004167"/>
    </source>
</evidence>
<evidence type="ECO:0000256" key="9">
    <source>
        <dbReference type="ARBA" id="ARBA00023163"/>
    </source>
</evidence>
<dbReference type="InterPro" id="IPR036093">
    <property type="entry name" value="NAC_dom_sf"/>
</dbReference>
<dbReference type="GO" id="GO:0005634">
    <property type="term" value="C:nucleus"/>
    <property type="evidence" value="ECO:0007669"/>
    <property type="project" value="UniProtKB-SubCell"/>
</dbReference>
<keyword evidence="7 11" id="KW-0472">Membrane</keyword>
<dbReference type="InterPro" id="IPR003441">
    <property type="entry name" value="NAC-dom"/>
</dbReference>
<evidence type="ECO:0000256" key="11">
    <source>
        <dbReference type="SAM" id="Phobius"/>
    </source>
</evidence>
<evidence type="ECO:0000259" key="12">
    <source>
        <dbReference type="PROSITE" id="PS51005"/>
    </source>
</evidence>
<sequence>MEGIVVLPQSLPLGFRFRPTDEELVNHYLKHKINGRCNSDVVVIAEVDVCKCEPWDLPDKSLIRSEDPEWFFFGPKDRKYPNGHRKNRATEAGYWKATGRDRTVRTRPPSAISIGMKKTLVFHRGRAPKGERTNWIMHEYRTVEPEFEQGGFVLYRLFRKPEEKISVVNAEEIEFSDFSPALTKSPNDITSQREDCFEEFSATLNQEIVVSTLDRVPKAMENSNESDCDGSITPYTVVRDSDIGNMKVDPSDDALNNLSPGFWQGDSDGFHCNSPTDYYLSYLSFDDTGGGMPLKVDDGDGESISEFLDAILFSSDEGVTACNPRILANSTEVPLDAELYDINHESPLEYISGTDLITGNNVEIEDLLLQQEPGLDSSCKFQDLTHPSSFCLQSLPHSYNNTGAQFGDYLMANVDFSHSHDFMGFGLSTHDSFQGNGMFESSEESNNLFGVHSNFETSHKDLFVNETSVGSVNNSTETGIKLMVPKMARHTHNQGNISHAEPRAMAAPTQGVAIRRIRLQKSIHAGSITSKHDKSSNIEESCNGKSDITEVGQNGELCDDEQISFSIRAVNVVPFGSSDDDDTASSVEVKQPSSCNSEASNASLGLTIKGTNNPPINPACLPLQKAPSAAFVDFGRVTLVVSSLLLVLCIGIAWISKYLTSKNDIYNSL</sequence>
<keyword evidence="10" id="KW-0539">Nucleus</keyword>
<feature type="transmembrane region" description="Helical" evidence="11">
    <location>
        <begin position="634"/>
        <end position="655"/>
    </location>
</feature>
<accession>A0A835Q0K1</accession>
<dbReference type="FunFam" id="2.170.150.80:FF:000002">
    <property type="entry name" value="Nac domain-containing protein 86"/>
    <property type="match status" value="1"/>
</dbReference>
<protein>
    <recommendedName>
        <fullName evidence="12">NAC domain-containing protein</fullName>
    </recommendedName>
</protein>
<evidence type="ECO:0000256" key="10">
    <source>
        <dbReference type="ARBA" id="ARBA00023242"/>
    </source>
</evidence>
<evidence type="ECO:0000256" key="4">
    <source>
        <dbReference type="ARBA" id="ARBA00022989"/>
    </source>
</evidence>
<feature type="domain" description="NAC" evidence="12">
    <location>
        <begin position="11"/>
        <end position="160"/>
    </location>
</feature>
<keyword evidence="6" id="KW-0238">DNA-binding</keyword>
<name>A0A835Q0K1_VANPL</name>
<evidence type="ECO:0000256" key="8">
    <source>
        <dbReference type="ARBA" id="ARBA00023159"/>
    </source>
</evidence>
<evidence type="ECO:0000313" key="13">
    <source>
        <dbReference type="EMBL" id="KAG0460443.1"/>
    </source>
</evidence>
<evidence type="ECO:0000256" key="3">
    <source>
        <dbReference type="ARBA" id="ARBA00022692"/>
    </source>
</evidence>
<dbReference type="SUPFAM" id="SSF101941">
    <property type="entry name" value="NAC domain"/>
    <property type="match status" value="1"/>
</dbReference>
<evidence type="ECO:0000256" key="5">
    <source>
        <dbReference type="ARBA" id="ARBA00023015"/>
    </source>
</evidence>
<evidence type="ECO:0000256" key="7">
    <source>
        <dbReference type="ARBA" id="ARBA00023136"/>
    </source>
</evidence>
<gene>
    <name evidence="13" type="ORF">HPP92_020740</name>
</gene>
<keyword evidence="5" id="KW-0805">Transcription regulation</keyword>
<keyword evidence="4 11" id="KW-1133">Transmembrane helix</keyword>
<comment type="caution">
    <text evidence="13">The sequence shown here is derived from an EMBL/GenBank/DDBJ whole genome shotgun (WGS) entry which is preliminary data.</text>
</comment>
<keyword evidence="9" id="KW-0804">Transcription</keyword>
<dbReference type="PANTHER" id="PTHR31744">
    <property type="entry name" value="PROTEIN CUP-SHAPED COTYLEDON 2-RELATED"/>
    <property type="match status" value="1"/>
</dbReference>
<dbReference type="GO" id="GO:0016020">
    <property type="term" value="C:membrane"/>
    <property type="evidence" value="ECO:0007669"/>
    <property type="project" value="UniProtKB-SubCell"/>
</dbReference>
<dbReference type="Proteomes" id="UP000636800">
    <property type="component" value="Chromosome 11"/>
</dbReference>
<dbReference type="EMBL" id="JADCNL010000011">
    <property type="protein sequence ID" value="KAG0460443.1"/>
    <property type="molecule type" value="Genomic_DNA"/>
</dbReference>
<proteinExistence type="predicted"/>
<dbReference type="Gene3D" id="2.170.150.80">
    <property type="entry name" value="NAC domain"/>
    <property type="match status" value="1"/>
</dbReference>
<keyword evidence="3 11" id="KW-0812">Transmembrane</keyword>
<dbReference type="AlphaFoldDB" id="A0A835Q0K1"/>
<evidence type="ECO:0000313" key="14">
    <source>
        <dbReference type="Proteomes" id="UP000636800"/>
    </source>
</evidence>
<keyword evidence="8" id="KW-0010">Activator</keyword>
<dbReference type="GO" id="GO:0000976">
    <property type="term" value="F:transcription cis-regulatory region binding"/>
    <property type="evidence" value="ECO:0007669"/>
    <property type="project" value="UniProtKB-ARBA"/>
</dbReference>
<dbReference type="OrthoDB" id="60033at2759"/>
<comment type="subcellular location">
    <subcellularLocation>
        <location evidence="2">Membrane</location>
        <topology evidence="2">Single-pass membrane protein</topology>
    </subcellularLocation>
    <subcellularLocation>
        <location evidence="1">Nucleus</location>
    </subcellularLocation>
</comment>
<evidence type="ECO:0000256" key="1">
    <source>
        <dbReference type="ARBA" id="ARBA00004123"/>
    </source>
</evidence>
<dbReference type="PROSITE" id="PS51005">
    <property type="entry name" value="NAC"/>
    <property type="match status" value="1"/>
</dbReference>
<dbReference type="Pfam" id="PF02365">
    <property type="entry name" value="NAM"/>
    <property type="match status" value="1"/>
</dbReference>